<dbReference type="Proteomes" id="UP001470230">
    <property type="component" value="Unassembled WGS sequence"/>
</dbReference>
<accession>A0ABR2IZ54</accession>
<reference evidence="1 2" key="1">
    <citation type="submission" date="2024-04" db="EMBL/GenBank/DDBJ databases">
        <title>Tritrichomonas musculus Genome.</title>
        <authorList>
            <person name="Alves-Ferreira E."/>
            <person name="Grigg M."/>
            <person name="Lorenzi H."/>
            <person name="Galac M."/>
        </authorList>
    </citation>
    <scope>NUCLEOTIDE SEQUENCE [LARGE SCALE GENOMIC DNA]</scope>
    <source>
        <strain evidence="1 2">EAF2021</strain>
    </source>
</reference>
<evidence type="ECO:0000313" key="2">
    <source>
        <dbReference type="Proteomes" id="UP001470230"/>
    </source>
</evidence>
<dbReference type="Gene3D" id="1.25.40.10">
    <property type="entry name" value="Tetratricopeptide repeat domain"/>
    <property type="match status" value="1"/>
</dbReference>
<name>A0ABR2IZ54_9EUKA</name>
<dbReference type="InterPro" id="IPR011990">
    <property type="entry name" value="TPR-like_helical_dom_sf"/>
</dbReference>
<proteinExistence type="predicted"/>
<comment type="caution">
    <text evidence="1">The sequence shown here is derived from an EMBL/GenBank/DDBJ whole genome shotgun (WGS) entry which is preliminary data.</text>
</comment>
<keyword evidence="2" id="KW-1185">Reference proteome</keyword>
<dbReference type="SUPFAM" id="SSF81901">
    <property type="entry name" value="HCP-like"/>
    <property type="match status" value="1"/>
</dbReference>
<dbReference type="EMBL" id="JAPFFF010000014">
    <property type="protein sequence ID" value="KAK8870918.1"/>
    <property type="molecule type" value="Genomic_DNA"/>
</dbReference>
<evidence type="ECO:0000313" key="1">
    <source>
        <dbReference type="EMBL" id="KAK8870918.1"/>
    </source>
</evidence>
<organism evidence="1 2">
    <name type="scientific">Tritrichomonas musculus</name>
    <dbReference type="NCBI Taxonomy" id="1915356"/>
    <lineage>
        <taxon>Eukaryota</taxon>
        <taxon>Metamonada</taxon>
        <taxon>Parabasalia</taxon>
        <taxon>Tritrichomonadida</taxon>
        <taxon>Tritrichomonadidae</taxon>
        <taxon>Tritrichomonas</taxon>
    </lineage>
</organism>
<gene>
    <name evidence="1" type="ORF">M9Y10_008831</name>
</gene>
<sequence>MIEKGSIGSPAFIMKDCMSIHYFKEVSCFDSQYAKNILGVIYKTGTGVVANPSGSIVYFEEAIRQKEDPVAMFNLAHIYFFEEAGFFKLSEAIKLLIKSAIHDVPESTDLLCLAVVKKFKPLNTKEVIKEFESVDKQSGSSLALIVIEKIEKHQLTEGLCYEQLYFHLKEINLVYYGCNIENQTLKIIQLFMKGSVIFKS</sequence>
<protein>
    <submittedName>
        <fullName evidence="1">Uncharacterized protein</fullName>
    </submittedName>
</protein>